<protein>
    <submittedName>
        <fullName evidence="2">Uncharacterized protein</fullName>
    </submittedName>
</protein>
<keyword evidence="1" id="KW-0812">Transmembrane</keyword>
<dbReference type="Proteomes" id="UP001449225">
    <property type="component" value="Unassembled WGS sequence"/>
</dbReference>
<proteinExistence type="predicted"/>
<dbReference type="EMBL" id="JBBMRA010000011">
    <property type="protein sequence ID" value="MEM5537120.1"/>
    <property type="molecule type" value="Genomic_DNA"/>
</dbReference>
<organism evidence="2 3">
    <name type="scientific">Neptuniibacter pectenicola</name>
    <dbReference type="NCBI Taxonomy" id="1806669"/>
    <lineage>
        <taxon>Bacteria</taxon>
        <taxon>Pseudomonadati</taxon>
        <taxon>Pseudomonadota</taxon>
        <taxon>Gammaproteobacteria</taxon>
        <taxon>Oceanospirillales</taxon>
        <taxon>Oceanospirillaceae</taxon>
        <taxon>Neptuniibacter</taxon>
    </lineage>
</organism>
<reference evidence="2 3" key="1">
    <citation type="submission" date="2024-03" db="EMBL/GenBank/DDBJ databases">
        <title>Community enrichment and isolation of bacterial strains for fucoidan degradation.</title>
        <authorList>
            <person name="Sichert A."/>
        </authorList>
    </citation>
    <scope>NUCLEOTIDE SEQUENCE [LARGE SCALE GENOMIC DNA]</scope>
    <source>
        <strain evidence="2 3">AS76</strain>
    </source>
</reference>
<feature type="transmembrane region" description="Helical" evidence="1">
    <location>
        <begin position="32"/>
        <end position="56"/>
    </location>
</feature>
<keyword evidence="3" id="KW-1185">Reference proteome</keyword>
<sequence>MENLTAIAILLSYWLTIGLLAKWCAKREQPTYIAFLIGAVTCVISAGLVLGASSLYHAKLMLVSNSIEMTALLFVGLAIMGGWRCTDRTKKAGQTE</sequence>
<keyword evidence="1" id="KW-1133">Transmembrane helix</keyword>
<evidence type="ECO:0000256" key="1">
    <source>
        <dbReference type="SAM" id="Phobius"/>
    </source>
</evidence>
<accession>A0ABU9TTT0</accession>
<comment type="caution">
    <text evidence="2">The sequence shown here is derived from an EMBL/GenBank/DDBJ whole genome shotgun (WGS) entry which is preliminary data.</text>
</comment>
<evidence type="ECO:0000313" key="2">
    <source>
        <dbReference type="EMBL" id="MEM5537120.1"/>
    </source>
</evidence>
<evidence type="ECO:0000313" key="3">
    <source>
        <dbReference type="Proteomes" id="UP001449225"/>
    </source>
</evidence>
<name>A0ABU9TTT0_9GAMM</name>
<feature type="transmembrane region" description="Helical" evidence="1">
    <location>
        <begin position="6"/>
        <end position="25"/>
    </location>
</feature>
<feature type="transmembrane region" description="Helical" evidence="1">
    <location>
        <begin position="62"/>
        <end position="83"/>
    </location>
</feature>
<gene>
    <name evidence="2" type="ORF">WNY58_12025</name>
</gene>
<dbReference type="RefSeq" id="WP_067983682.1">
    <property type="nucleotide sequence ID" value="NZ_JBBMRA010000011.1"/>
</dbReference>
<keyword evidence="1" id="KW-0472">Membrane</keyword>